<gene>
    <name evidence="2" type="ordered locus">BURPS1106A_1659</name>
</gene>
<dbReference type="KEGG" id="bpl:BURPS1106A_1659"/>
<protein>
    <submittedName>
        <fullName evidence="2">Uncharacterized protein</fullName>
    </submittedName>
</protein>
<dbReference type="Proteomes" id="UP000006738">
    <property type="component" value="Chromosome I"/>
</dbReference>
<evidence type="ECO:0000313" key="3">
    <source>
        <dbReference type="Proteomes" id="UP000006738"/>
    </source>
</evidence>
<feature type="region of interest" description="Disordered" evidence="1">
    <location>
        <begin position="1"/>
        <end position="43"/>
    </location>
</feature>
<reference evidence="2 3" key="1">
    <citation type="submission" date="2007-02" db="EMBL/GenBank/DDBJ databases">
        <authorList>
            <person name="DeShazer D."/>
            <person name="Woods D.E."/>
            <person name="Nierman W.C."/>
        </authorList>
    </citation>
    <scope>NUCLEOTIDE SEQUENCE [LARGE SCALE GENOMIC DNA]</scope>
    <source>
        <strain evidence="2 3">1106a</strain>
    </source>
</reference>
<organism evidence="2 3">
    <name type="scientific">Burkholderia pseudomallei (strain 1106a)</name>
    <dbReference type="NCBI Taxonomy" id="357348"/>
    <lineage>
        <taxon>Bacteria</taxon>
        <taxon>Pseudomonadati</taxon>
        <taxon>Pseudomonadota</taxon>
        <taxon>Betaproteobacteria</taxon>
        <taxon>Burkholderiales</taxon>
        <taxon>Burkholderiaceae</taxon>
        <taxon>Burkholderia</taxon>
        <taxon>pseudomallei group</taxon>
    </lineage>
</organism>
<evidence type="ECO:0000313" key="2">
    <source>
        <dbReference type="EMBL" id="ABN88850.1"/>
    </source>
</evidence>
<dbReference type="AlphaFoldDB" id="A3NUA9"/>
<dbReference type="HOGENOM" id="CLU_3286279_0_0_4"/>
<evidence type="ECO:0000256" key="1">
    <source>
        <dbReference type="SAM" id="MobiDB-lite"/>
    </source>
</evidence>
<dbReference type="EMBL" id="CP000572">
    <property type="protein sequence ID" value="ABN88850.1"/>
    <property type="molecule type" value="Genomic_DNA"/>
</dbReference>
<name>A3NUA9_BURP0</name>
<accession>A3NUA9</accession>
<proteinExistence type="predicted"/>
<sequence length="43" mass="4047">MGALGASGAAGAAGAESAPGGRARLRRTVAVPTARATTAHESL</sequence>